<keyword evidence="2" id="KW-1185">Reference proteome</keyword>
<proteinExistence type="predicted"/>
<sequence>MARLKTTKASGSKQRSVNGVDNERHECVVELTSKQVLETLLCDYTSAQDPLWQELISFTRLKGEIVKAIRGLAVPVLPIPKGLLVIQAQQRRAAHARRMKAATLRHRREVLELRKVQAAHARSFKGAKITTLPDN</sequence>
<protein>
    <submittedName>
        <fullName evidence="1">Uncharacterized protein</fullName>
    </submittedName>
</protein>
<reference evidence="1" key="1">
    <citation type="submission" date="2021-02" db="EMBL/GenBank/DDBJ databases">
        <authorList>
            <person name="Palmer J.M."/>
        </authorList>
    </citation>
    <scope>NUCLEOTIDE SEQUENCE</scope>
    <source>
        <strain evidence="1">SCRP734</strain>
    </source>
</reference>
<dbReference type="AlphaFoldDB" id="A0A8T1V993"/>
<accession>A0A8T1V993</accession>
<comment type="caution">
    <text evidence="1">The sequence shown here is derived from an EMBL/GenBank/DDBJ whole genome shotgun (WGS) entry which is preliminary data.</text>
</comment>
<evidence type="ECO:0000313" key="1">
    <source>
        <dbReference type="EMBL" id="KAG7377611.1"/>
    </source>
</evidence>
<evidence type="ECO:0000313" key="2">
    <source>
        <dbReference type="Proteomes" id="UP000694044"/>
    </source>
</evidence>
<dbReference type="EMBL" id="JAGDFM010000504">
    <property type="protein sequence ID" value="KAG7377611.1"/>
    <property type="molecule type" value="Genomic_DNA"/>
</dbReference>
<organism evidence="1 2">
    <name type="scientific">Phytophthora pseudosyringae</name>
    <dbReference type="NCBI Taxonomy" id="221518"/>
    <lineage>
        <taxon>Eukaryota</taxon>
        <taxon>Sar</taxon>
        <taxon>Stramenopiles</taxon>
        <taxon>Oomycota</taxon>
        <taxon>Peronosporomycetes</taxon>
        <taxon>Peronosporales</taxon>
        <taxon>Peronosporaceae</taxon>
        <taxon>Phytophthora</taxon>
    </lineage>
</organism>
<name>A0A8T1V993_9STRA</name>
<dbReference type="Proteomes" id="UP000694044">
    <property type="component" value="Unassembled WGS sequence"/>
</dbReference>
<gene>
    <name evidence="1" type="ORF">PHYPSEUDO_011392</name>
</gene>